<feature type="binding site" evidence="9">
    <location>
        <position position="273"/>
    </location>
    <ligand>
        <name>K(+)</name>
        <dbReference type="ChEBI" id="CHEBI:29103"/>
    </ligand>
</feature>
<dbReference type="GO" id="GO:0019303">
    <property type="term" value="P:D-ribose catabolic process"/>
    <property type="evidence" value="ECO:0007669"/>
    <property type="project" value="UniProtKB-UniRule"/>
</dbReference>
<feature type="binding site" evidence="9">
    <location>
        <begin position="10"/>
        <end position="12"/>
    </location>
    <ligand>
        <name>substrate</name>
    </ligand>
</feature>
<dbReference type="GO" id="GO:0005737">
    <property type="term" value="C:cytoplasm"/>
    <property type="evidence" value="ECO:0007669"/>
    <property type="project" value="UniProtKB-SubCell"/>
</dbReference>
<dbReference type="PRINTS" id="PR00990">
    <property type="entry name" value="RIBOKINASE"/>
</dbReference>
<feature type="binding site" evidence="9">
    <location>
        <begin position="211"/>
        <end position="216"/>
    </location>
    <ligand>
        <name>ATP</name>
        <dbReference type="ChEBI" id="CHEBI:30616"/>
    </ligand>
</feature>
<dbReference type="Proteomes" id="UP000184080">
    <property type="component" value="Unassembled WGS sequence"/>
</dbReference>
<keyword evidence="2 9" id="KW-0479">Metal-binding</keyword>
<organism evidence="11 12">
    <name type="scientific">Clostridium amylolyticum</name>
    <dbReference type="NCBI Taxonomy" id="1121298"/>
    <lineage>
        <taxon>Bacteria</taxon>
        <taxon>Bacillati</taxon>
        <taxon>Bacillota</taxon>
        <taxon>Clostridia</taxon>
        <taxon>Eubacteriales</taxon>
        <taxon>Clostridiaceae</taxon>
        <taxon>Clostridium</taxon>
    </lineage>
</organism>
<dbReference type="SUPFAM" id="SSF53613">
    <property type="entry name" value="Ribokinase-like"/>
    <property type="match status" value="1"/>
</dbReference>
<dbReference type="Gene3D" id="3.40.1190.20">
    <property type="match status" value="1"/>
</dbReference>
<feature type="domain" description="Carbohydrate kinase PfkB" evidence="10">
    <location>
        <begin position="3"/>
        <end position="284"/>
    </location>
</feature>
<comment type="subunit">
    <text evidence="9">Homodimer.</text>
</comment>
<keyword evidence="7 9" id="KW-0630">Potassium</keyword>
<sequence length="291" mass="32073">MKIINIGSLNIDYVYEVDSFVKKGETKLSNKLNIYSGGKGLNQSIALKRAGAEVYHGGLIGKDGSFLKELLEKEKVNTDFISIVNSPSGHAIIQVDESGDNCILLHGGANQLFTEEIVDSILENFNKGDYLLLQNEINLMEYIINKASEKGLIIVLNPSPINSKLKSYPLDKVDIFILNEVEGKELTNKEKEEDILNELISKYLKAQFVLTLGEKGVRYGFKDERIEVNAKQVKAMDTTAAGDTFTGYYLASMLSGKSVQEALETATVASSITVTREGAADSIPYMKEILE</sequence>
<dbReference type="HAMAP" id="MF_01987">
    <property type="entry name" value="Ribokinase"/>
    <property type="match status" value="1"/>
</dbReference>
<comment type="subcellular location">
    <subcellularLocation>
        <location evidence="9">Cytoplasm</location>
    </subcellularLocation>
</comment>
<reference evidence="11 12" key="1">
    <citation type="submission" date="2016-11" db="EMBL/GenBank/DDBJ databases">
        <authorList>
            <person name="Jaros S."/>
            <person name="Januszkiewicz K."/>
            <person name="Wedrychowicz H."/>
        </authorList>
    </citation>
    <scope>NUCLEOTIDE SEQUENCE [LARGE SCALE GENOMIC DNA]</scope>
    <source>
        <strain evidence="11 12">DSM 21864</strain>
    </source>
</reference>
<keyword evidence="3 9" id="KW-0547">Nucleotide-binding</keyword>
<evidence type="ECO:0000256" key="4">
    <source>
        <dbReference type="ARBA" id="ARBA00022777"/>
    </source>
</evidence>
<comment type="function">
    <text evidence="9">Catalyzes the phosphorylation of ribose at O-5 in a reaction requiring ATP and magnesium. The resulting D-ribose-5-phosphate can then be used either for sythesis of nucleotides, histidine, and tryptophan, or as a component of the pentose phosphate pathway.</text>
</comment>
<keyword evidence="6 9" id="KW-0460">Magnesium</keyword>
<feature type="binding site" evidence="9">
    <location>
        <begin position="242"/>
        <end position="243"/>
    </location>
    <ligand>
        <name>ATP</name>
        <dbReference type="ChEBI" id="CHEBI:30616"/>
    </ligand>
</feature>
<accession>A0A1M6LUY3</accession>
<dbReference type="InterPro" id="IPR002139">
    <property type="entry name" value="Ribo/fructo_kinase"/>
</dbReference>
<feature type="binding site" evidence="9">
    <location>
        <position position="278"/>
    </location>
    <ligand>
        <name>K(+)</name>
        <dbReference type="ChEBI" id="CHEBI:29103"/>
    </ligand>
</feature>
<evidence type="ECO:0000256" key="7">
    <source>
        <dbReference type="ARBA" id="ARBA00022958"/>
    </source>
</evidence>
<keyword evidence="12" id="KW-1185">Reference proteome</keyword>
<feature type="binding site" evidence="9">
    <location>
        <position position="239"/>
    </location>
    <ligand>
        <name>K(+)</name>
        <dbReference type="ChEBI" id="CHEBI:29103"/>
    </ligand>
</feature>
<evidence type="ECO:0000256" key="1">
    <source>
        <dbReference type="ARBA" id="ARBA00022679"/>
    </source>
</evidence>
<keyword evidence="4 9" id="KW-0418">Kinase</keyword>
<evidence type="ECO:0000313" key="11">
    <source>
        <dbReference type="EMBL" id="SHJ74912.1"/>
    </source>
</evidence>
<evidence type="ECO:0000313" key="12">
    <source>
        <dbReference type="Proteomes" id="UP000184080"/>
    </source>
</evidence>
<evidence type="ECO:0000256" key="9">
    <source>
        <dbReference type="HAMAP-Rule" id="MF_01987"/>
    </source>
</evidence>
<comment type="catalytic activity">
    <reaction evidence="9">
        <text>D-ribose + ATP = D-ribose 5-phosphate + ADP + H(+)</text>
        <dbReference type="Rhea" id="RHEA:13697"/>
        <dbReference type="ChEBI" id="CHEBI:15378"/>
        <dbReference type="ChEBI" id="CHEBI:30616"/>
        <dbReference type="ChEBI" id="CHEBI:47013"/>
        <dbReference type="ChEBI" id="CHEBI:78346"/>
        <dbReference type="ChEBI" id="CHEBI:456216"/>
        <dbReference type="EC" id="2.7.1.15"/>
    </reaction>
</comment>
<evidence type="ECO:0000256" key="3">
    <source>
        <dbReference type="ARBA" id="ARBA00022741"/>
    </source>
</evidence>
<evidence type="ECO:0000256" key="6">
    <source>
        <dbReference type="ARBA" id="ARBA00022842"/>
    </source>
</evidence>
<feature type="binding site" evidence="9">
    <location>
        <position position="179"/>
    </location>
    <ligand>
        <name>ATP</name>
        <dbReference type="ChEBI" id="CHEBI:30616"/>
    </ligand>
</feature>
<feature type="binding site" evidence="9">
    <location>
        <position position="276"/>
    </location>
    <ligand>
        <name>K(+)</name>
        <dbReference type="ChEBI" id="CHEBI:29103"/>
    </ligand>
</feature>
<dbReference type="GO" id="GO:0046872">
    <property type="term" value="F:metal ion binding"/>
    <property type="evidence" value="ECO:0007669"/>
    <property type="project" value="UniProtKB-KW"/>
</dbReference>
<proteinExistence type="inferred from homology"/>
<dbReference type="UniPathway" id="UPA00916">
    <property type="reaction ID" value="UER00889"/>
</dbReference>
<dbReference type="RefSeq" id="WP_073010433.1">
    <property type="nucleotide sequence ID" value="NZ_FQZO01000007.1"/>
</dbReference>
<dbReference type="CDD" id="cd01174">
    <property type="entry name" value="ribokinase"/>
    <property type="match status" value="1"/>
</dbReference>
<dbReference type="PANTHER" id="PTHR10584:SF166">
    <property type="entry name" value="RIBOKINASE"/>
    <property type="match status" value="1"/>
</dbReference>
<feature type="binding site" evidence="9">
    <location>
        <position position="237"/>
    </location>
    <ligand>
        <name>K(+)</name>
        <dbReference type="ChEBI" id="CHEBI:29103"/>
    </ligand>
</feature>
<dbReference type="STRING" id="1121298.SAMN05444401_3790"/>
<dbReference type="InterPro" id="IPR011877">
    <property type="entry name" value="Ribokinase"/>
</dbReference>
<comment type="cofactor">
    <cofactor evidence="9">
        <name>Mg(2+)</name>
        <dbReference type="ChEBI" id="CHEBI:18420"/>
    </cofactor>
    <text evidence="9">Requires a divalent cation, most likely magnesium in vivo, as an electrophilic catalyst to aid phosphoryl group transfer. It is the chelate of the metal and the nucleotide that is the actual substrate.</text>
</comment>
<feature type="active site" description="Proton acceptor" evidence="9">
    <location>
        <position position="243"/>
    </location>
</feature>
<protein>
    <recommendedName>
        <fullName evidence="9">Ribokinase</fullName>
        <shortName evidence="9">RK</shortName>
        <ecNumber evidence="9">2.7.1.15</ecNumber>
    </recommendedName>
</protein>
<feature type="binding site" evidence="9">
    <location>
        <position position="243"/>
    </location>
    <ligand>
        <name>substrate</name>
    </ligand>
</feature>
<evidence type="ECO:0000259" key="10">
    <source>
        <dbReference type="Pfam" id="PF00294"/>
    </source>
</evidence>
<evidence type="ECO:0000256" key="2">
    <source>
        <dbReference type="ARBA" id="ARBA00022723"/>
    </source>
</evidence>
<dbReference type="AlphaFoldDB" id="A0A1M6LUY3"/>
<feature type="binding site" evidence="9">
    <location>
        <begin position="38"/>
        <end position="42"/>
    </location>
    <ligand>
        <name>substrate</name>
    </ligand>
</feature>
<dbReference type="PANTHER" id="PTHR10584">
    <property type="entry name" value="SUGAR KINASE"/>
    <property type="match status" value="1"/>
</dbReference>
<gene>
    <name evidence="9" type="primary">rbsK</name>
    <name evidence="11" type="ORF">SAMN05444401_3790</name>
</gene>
<comment type="caution">
    <text evidence="9">Lacks conserved residue(s) required for the propagation of feature annotation.</text>
</comment>
<keyword evidence="1 9" id="KW-0808">Transferase</keyword>
<dbReference type="EMBL" id="FQZO01000007">
    <property type="protein sequence ID" value="SHJ74912.1"/>
    <property type="molecule type" value="Genomic_DNA"/>
</dbReference>
<feature type="binding site" evidence="9">
    <location>
        <position position="282"/>
    </location>
    <ligand>
        <name>K(+)</name>
        <dbReference type="ChEBI" id="CHEBI:29103"/>
    </ligand>
</feature>
<evidence type="ECO:0000256" key="5">
    <source>
        <dbReference type="ARBA" id="ARBA00022840"/>
    </source>
</evidence>
<name>A0A1M6LUY3_9CLOT</name>
<dbReference type="GO" id="GO:0005524">
    <property type="term" value="F:ATP binding"/>
    <property type="evidence" value="ECO:0007669"/>
    <property type="project" value="UniProtKB-UniRule"/>
</dbReference>
<dbReference type="EC" id="2.7.1.15" evidence="9"/>
<dbReference type="InterPro" id="IPR011611">
    <property type="entry name" value="PfkB_dom"/>
</dbReference>
<dbReference type="OrthoDB" id="9775849at2"/>
<comment type="pathway">
    <text evidence="9">Carbohydrate metabolism; D-ribose degradation; D-ribose 5-phosphate from beta-D-ribopyranose: step 2/2.</text>
</comment>
<dbReference type="GO" id="GO:0004747">
    <property type="term" value="F:ribokinase activity"/>
    <property type="evidence" value="ECO:0007669"/>
    <property type="project" value="UniProtKB-UniRule"/>
</dbReference>
<dbReference type="InterPro" id="IPR029056">
    <property type="entry name" value="Ribokinase-like"/>
</dbReference>
<evidence type="ECO:0000256" key="8">
    <source>
        <dbReference type="ARBA" id="ARBA00023277"/>
    </source>
</evidence>
<keyword evidence="8 9" id="KW-0119">Carbohydrate metabolism</keyword>
<feature type="binding site" evidence="9">
    <location>
        <position position="136"/>
    </location>
    <ligand>
        <name>substrate</name>
    </ligand>
</feature>
<keyword evidence="5 9" id="KW-0067">ATP-binding</keyword>
<dbReference type="Pfam" id="PF00294">
    <property type="entry name" value="PfkB"/>
    <property type="match status" value="1"/>
</dbReference>
<comment type="activity regulation">
    <text evidence="9">Activated by a monovalent cation that binds near, but not in, the active site. The most likely occupant of the site in vivo is potassium. Ion binding induces a conformational change that may alter substrate affinity.</text>
</comment>
<keyword evidence="9" id="KW-0963">Cytoplasm</keyword>
<comment type="similarity">
    <text evidence="9">Belongs to the carbohydrate kinase PfkB family. Ribokinase subfamily.</text>
</comment>